<organism evidence="1 2">
    <name type="scientific">Scopulibacillus daqui</name>
    <dbReference type="NCBI Taxonomy" id="1469162"/>
    <lineage>
        <taxon>Bacteria</taxon>
        <taxon>Bacillati</taxon>
        <taxon>Bacillota</taxon>
        <taxon>Bacilli</taxon>
        <taxon>Bacillales</taxon>
        <taxon>Sporolactobacillaceae</taxon>
        <taxon>Scopulibacillus</taxon>
    </lineage>
</organism>
<protein>
    <submittedName>
        <fullName evidence="1">Transcriptional regulator</fullName>
    </submittedName>
</protein>
<dbReference type="PANTHER" id="PTHR35802">
    <property type="entry name" value="PROTEASE SYNTHASE AND SPORULATION PROTEIN PAI 2"/>
    <property type="match status" value="1"/>
</dbReference>
<dbReference type="RefSeq" id="WP_205004928.1">
    <property type="nucleotide sequence ID" value="NZ_JAFBER010000046.1"/>
</dbReference>
<proteinExistence type="predicted"/>
<dbReference type="EMBL" id="JAFBER010000046">
    <property type="protein sequence ID" value="MBM7647067.1"/>
    <property type="molecule type" value="Genomic_DNA"/>
</dbReference>
<dbReference type="Gene3D" id="2.30.110.10">
    <property type="entry name" value="Electron Transport, Fmn-binding Protein, Chain A"/>
    <property type="match status" value="1"/>
</dbReference>
<dbReference type="SUPFAM" id="SSF50475">
    <property type="entry name" value="FMN-binding split barrel"/>
    <property type="match status" value="1"/>
</dbReference>
<keyword evidence="2" id="KW-1185">Reference proteome</keyword>
<dbReference type="InterPro" id="IPR012349">
    <property type="entry name" value="Split_barrel_FMN-bd"/>
</dbReference>
<reference evidence="1 2" key="1">
    <citation type="submission" date="2021-01" db="EMBL/GenBank/DDBJ databases">
        <title>Genomic Encyclopedia of Type Strains, Phase IV (KMG-IV): sequencing the most valuable type-strain genomes for metagenomic binning, comparative biology and taxonomic classification.</title>
        <authorList>
            <person name="Goeker M."/>
        </authorList>
    </citation>
    <scope>NUCLEOTIDE SEQUENCE [LARGE SCALE GENOMIC DNA]</scope>
    <source>
        <strain evidence="1 2">DSM 28236</strain>
    </source>
</reference>
<name>A0ABS2Q449_9BACL</name>
<accession>A0ABS2Q449</accession>
<evidence type="ECO:0000313" key="2">
    <source>
        <dbReference type="Proteomes" id="UP000808914"/>
    </source>
</evidence>
<sequence>MYIPKHFKIDDEEVIYDFIEKHGFATLFSQHKGEPCATHLPLMLNKSENALYGHFARPNEQWKDAENQQVLAVFQGPHCYISPSWYETTKAVPTWNYVSIHLYGKMEIVEDRKVIFDSLNDLVNKYESPDSLYHLDAVEPHFIEGMSKGIVAFRIKITKIEAKAKLSQNHPVERQKLIIKHLESSSQQDQIQVAALMKKNLQKCKLN</sequence>
<dbReference type="PANTHER" id="PTHR35802:SF1">
    <property type="entry name" value="PROTEASE SYNTHASE AND SPORULATION PROTEIN PAI 2"/>
    <property type="match status" value="1"/>
</dbReference>
<dbReference type="InterPro" id="IPR007396">
    <property type="entry name" value="TR_PAI2-type"/>
</dbReference>
<evidence type="ECO:0000313" key="1">
    <source>
        <dbReference type="EMBL" id="MBM7647067.1"/>
    </source>
</evidence>
<dbReference type="Pfam" id="PF04299">
    <property type="entry name" value="FMN_bind_2"/>
    <property type="match status" value="1"/>
</dbReference>
<gene>
    <name evidence="1" type="ORF">JOD45_003316</name>
</gene>
<dbReference type="Proteomes" id="UP000808914">
    <property type="component" value="Unassembled WGS sequence"/>
</dbReference>
<dbReference type="PIRSF" id="PIRSF010372">
    <property type="entry name" value="PaiB"/>
    <property type="match status" value="1"/>
</dbReference>
<comment type="caution">
    <text evidence="1">The sequence shown here is derived from an EMBL/GenBank/DDBJ whole genome shotgun (WGS) entry which is preliminary data.</text>
</comment>